<feature type="domain" description="Transposase putative helix-turn-helix" evidence="10">
    <location>
        <begin position="6"/>
        <end position="50"/>
    </location>
</feature>
<dbReference type="Pfam" id="PF12323">
    <property type="entry name" value="HTH_OrfB_IS605"/>
    <property type="match status" value="1"/>
</dbReference>
<evidence type="ECO:0000256" key="2">
    <source>
        <dbReference type="ARBA" id="ARBA00011044"/>
    </source>
</evidence>
<evidence type="ECO:0000256" key="6">
    <source>
        <dbReference type="ARBA" id="ARBA00023125"/>
    </source>
</evidence>
<evidence type="ECO:0000256" key="7">
    <source>
        <dbReference type="ARBA" id="ARBA00023172"/>
    </source>
</evidence>
<dbReference type="InterPro" id="IPR051399">
    <property type="entry name" value="RNA-guided_DNA_endo/Transpos"/>
</dbReference>
<comment type="similarity">
    <text evidence="2">In the N-terminal section; belongs to the transposase 2 family.</text>
</comment>
<organism evidence="11 12">
    <name type="scientific">Nocardia thailandica</name>
    <dbReference type="NCBI Taxonomy" id="257275"/>
    <lineage>
        <taxon>Bacteria</taxon>
        <taxon>Bacillati</taxon>
        <taxon>Actinomycetota</taxon>
        <taxon>Actinomycetes</taxon>
        <taxon>Mycobacteriales</taxon>
        <taxon>Nocardiaceae</taxon>
        <taxon>Nocardia</taxon>
    </lineage>
</organism>
<evidence type="ECO:0000256" key="5">
    <source>
        <dbReference type="ARBA" id="ARBA00022833"/>
    </source>
</evidence>
<proteinExistence type="inferred from homology"/>
<dbReference type="InterPro" id="IPR001959">
    <property type="entry name" value="Transposase"/>
</dbReference>
<accession>A0ABW6PIP0</accession>
<reference evidence="11 12" key="1">
    <citation type="submission" date="2024-10" db="EMBL/GenBank/DDBJ databases">
        <title>The Natural Products Discovery Center: Release of the First 8490 Sequenced Strains for Exploring Actinobacteria Biosynthetic Diversity.</title>
        <authorList>
            <person name="Kalkreuter E."/>
            <person name="Kautsar S.A."/>
            <person name="Yang D."/>
            <person name="Bader C.D."/>
            <person name="Teijaro C.N."/>
            <person name="Fluegel L."/>
            <person name="Davis C.M."/>
            <person name="Simpson J.R."/>
            <person name="Lauterbach L."/>
            <person name="Steele A.D."/>
            <person name="Gui C."/>
            <person name="Meng S."/>
            <person name="Li G."/>
            <person name="Viehrig K."/>
            <person name="Ye F."/>
            <person name="Su P."/>
            <person name="Kiefer A.F."/>
            <person name="Nichols A."/>
            <person name="Cepeda A.J."/>
            <person name="Yan W."/>
            <person name="Fan B."/>
            <person name="Jiang Y."/>
            <person name="Adhikari A."/>
            <person name="Zheng C.-J."/>
            <person name="Schuster L."/>
            <person name="Cowan T.M."/>
            <person name="Smanski M.J."/>
            <person name="Chevrette M.G."/>
            <person name="De Carvalho L.P.S."/>
            <person name="Shen B."/>
        </authorList>
    </citation>
    <scope>NUCLEOTIDE SEQUENCE [LARGE SCALE GENOMIC DNA]</scope>
    <source>
        <strain evidence="11 12">NPDC004045</strain>
    </source>
</reference>
<evidence type="ECO:0000256" key="3">
    <source>
        <dbReference type="ARBA" id="ARBA00022578"/>
    </source>
</evidence>
<dbReference type="EMBL" id="JBIAMX010000002">
    <property type="protein sequence ID" value="MFF0542259.1"/>
    <property type="molecule type" value="Genomic_DNA"/>
</dbReference>
<keyword evidence="3" id="KW-0815">Transposition</keyword>
<comment type="similarity">
    <text evidence="1">In the C-terminal section; belongs to the transposase 35 family.</text>
</comment>
<dbReference type="Pfam" id="PF01385">
    <property type="entry name" value="OrfB_IS605"/>
    <property type="match status" value="1"/>
</dbReference>
<keyword evidence="6" id="KW-0238">DNA-binding</keyword>
<keyword evidence="11" id="KW-0255">Endonuclease</keyword>
<keyword evidence="4" id="KW-0479">Metal-binding</keyword>
<dbReference type="RefSeq" id="WP_043649847.1">
    <property type="nucleotide sequence ID" value="NZ_JBIAMX010000002.1"/>
</dbReference>
<feature type="domain" description="Probable transposase IS891/IS1136/IS1341" evidence="8">
    <location>
        <begin position="170"/>
        <end position="283"/>
    </location>
</feature>
<evidence type="ECO:0000313" key="11">
    <source>
        <dbReference type="EMBL" id="MFF0542259.1"/>
    </source>
</evidence>
<evidence type="ECO:0000256" key="4">
    <source>
        <dbReference type="ARBA" id="ARBA00022723"/>
    </source>
</evidence>
<protein>
    <submittedName>
        <fullName evidence="11">RNA-guided endonuclease InsQ/TnpB family protein</fullName>
    </submittedName>
</protein>
<dbReference type="PANTHER" id="PTHR30405">
    <property type="entry name" value="TRANSPOSASE"/>
    <property type="match status" value="1"/>
</dbReference>
<dbReference type="InterPro" id="IPR021027">
    <property type="entry name" value="Transposase_put_HTH"/>
</dbReference>
<comment type="caution">
    <text evidence="11">The sequence shown here is derived from an EMBL/GenBank/DDBJ whole genome shotgun (WGS) entry which is preliminary data.</text>
</comment>
<evidence type="ECO:0000259" key="8">
    <source>
        <dbReference type="Pfam" id="PF01385"/>
    </source>
</evidence>
<dbReference type="NCBIfam" id="TIGR01766">
    <property type="entry name" value="IS200/IS605 family accessory protein TnpB-like domain"/>
    <property type="match status" value="1"/>
</dbReference>
<keyword evidence="12" id="KW-1185">Reference proteome</keyword>
<name>A0ABW6PIP0_9NOCA</name>
<keyword evidence="5" id="KW-0862">Zinc</keyword>
<dbReference type="Proteomes" id="UP001601444">
    <property type="component" value="Unassembled WGS sequence"/>
</dbReference>
<evidence type="ECO:0000259" key="10">
    <source>
        <dbReference type="Pfam" id="PF12323"/>
    </source>
</evidence>
<keyword evidence="11" id="KW-0540">Nuclease</keyword>
<dbReference type="GO" id="GO:0004519">
    <property type="term" value="F:endonuclease activity"/>
    <property type="evidence" value="ECO:0007669"/>
    <property type="project" value="UniProtKB-KW"/>
</dbReference>
<gene>
    <name evidence="11" type="ORF">ACFYTF_05425</name>
</gene>
<dbReference type="NCBIfam" id="NF040570">
    <property type="entry name" value="guided_TnpB"/>
    <property type="match status" value="1"/>
</dbReference>
<dbReference type="InterPro" id="IPR010095">
    <property type="entry name" value="Cas12f1-like_TNB"/>
</dbReference>
<evidence type="ECO:0000256" key="1">
    <source>
        <dbReference type="ARBA" id="ARBA00008761"/>
    </source>
</evidence>
<sequence length="380" mass="43139">MGVQVVKRAYRYRFYPTPEQAEQLAMTFGCVRYVYNRALTERSRAWTEDRRRISYAESDKMLTAWKRDPGTCWLTEPSKGPLQAALRNLQVAYDKFWRKQAGFPAFKKKNRSKDSATYYSNCFSFRDGKLRLAKHREPLAVRWSRPLPTGARPSQVTVSKDSAGRYHVSILVETSVVPLPTRVDTVGVDAGIISLYTLSTGEKIANPRHELRDRTRLARAQRALSRKRRGSANRERARRRVARIHARIADRRRDHLHKLSTRLVRENQVIAIEDLSVRNMLRNRSLARAVSDASWSRFRSMLEYKAGAHGRTLVAVDRFHPSSKLCSSCGTVAEAMPLSVRAWVCSCGAEHDRDVNAAKNIRAAGLAVLACGDGVRPSRS</sequence>
<dbReference type="Pfam" id="PF07282">
    <property type="entry name" value="Cas12f1-like_TNB"/>
    <property type="match status" value="1"/>
</dbReference>
<evidence type="ECO:0000259" key="9">
    <source>
        <dbReference type="Pfam" id="PF07282"/>
    </source>
</evidence>
<keyword evidence="11" id="KW-0378">Hydrolase</keyword>
<dbReference type="PANTHER" id="PTHR30405:SF25">
    <property type="entry name" value="RNA-GUIDED DNA ENDONUCLEASE INSQ-RELATED"/>
    <property type="match status" value="1"/>
</dbReference>
<feature type="domain" description="Cas12f1-like TNB" evidence="9">
    <location>
        <begin position="295"/>
        <end position="361"/>
    </location>
</feature>
<evidence type="ECO:0000313" key="12">
    <source>
        <dbReference type="Proteomes" id="UP001601444"/>
    </source>
</evidence>
<keyword evidence="7" id="KW-0233">DNA recombination</keyword>